<gene>
    <name evidence="4" type="ORF">FH607_027985</name>
</gene>
<evidence type="ECO:0000256" key="1">
    <source>
        <dbReference type="ARBA" id="ARBA00008404"/>
    </source>
</evidence>
<dbReference type="PANTHER" id="PTHR34703:SF1">
    <property type="entry name" value="ANTIPORTER SUBUNIT MNHG2-RELATED"/>
    <property type="match status" value="1"/>
</dbReference>
<sequence>MELIGDVVSGVLLLTGAGFCLVSGIGLVRFPDTVSRLHAASKAQTLGLLLVVLGAVFQTPLGKTPALLLVGAFSLLTAPVTGHIVARIAYRTDAVERRQVVLDELAARLIDERGPDERGPDGRKGDGRGPEDREPPPTGGT</sequence>
<feature type="compositionally biased region" description="Basic and acidic residues" evidence="2">
    <location>
        <begin position="111"/>
        <end position="135"/>
    </location>
</feature>
<organism evidence="4 5">
    <name type="scientific">Streptomyces mimosae</name>
    <dbReference type="NCBI Taxonomy" id="2586635"/>
    <lineage>
        <taxon>Bacteria</taxon>
        <taxon>Bacillati</taxon>
        <taxon>Actinomycetota</taxon>
        <taxon>Actinomycetes</taxon>
        <taxon>Kitasatosporales</taxon>
        <taxon>Streptomycetaceae</taxon>
        <taxon>Streptomyces</taxon>
    </lineage>
</organism>
<dbReference type="Pfam" id="PF03334">
    <property type="entry name" value="PhaG_MnhG_YufB"/>
    <property type="match status" value="1"/>
</dbReference>
<dbReference type="Proteomes" id="UP000314251">
    <property type="component" value="Unassembled WGS sequence"/>
</dbReference>
<feature type="transmembrane region" description="Helical" evidence="3">
    <location>
        <begin position="67"/>
        <end position="90"/>
    </location>
</feature>
<keyword evidence="3" id="KW-1133">Transmembrane helix</keyword>
<dbReference type="AlphaFoldDB" id="A0A5N5ZUG4"/>
<accession>A0A5N5ZUG4</accession>
<keyword evidence="5" id="KW-1185">Reference proteome</keyword>
<evidence type="ECO:0000256" key="2">
    <source>
        <dbReference type="SAM" id="MobiDB-lite"/>
    </source>
</evidence>
<keyword evidence="3" id="KW-0472">Membrane</keyword>
<dbReference type="InterPro" id="IPR005133">
    <property type="entry name" value="PhaG_MnhG_YufB"/>
</dbReference>
<name>A0A5N5ZUG4_9ACTN</name>
<dbReference type="RefSeq" id="WP_139674556.1">
    <property type="nucleotide sequence ID" value="NZ_VDLY02000024.1"/>
</dbReference>
<comment type="similarity">
    <text evidence="1">Belongs to the CPA3 antiporters (TC 2.A.63) subunit G family.</text>
</comment>
<dbReference type="PANTHER" id="PTHR34703">
    <property type="entry name" value="ANTIPORTER SUBUNIT MNHG2-RELATED"/>
    <property type="match status" value="1"/>
</dbReference>
<comment type="caution">
    <text evidence="4">The sequence shown here is derived from an EMBL/GenBank/DDBJ whole genome shotgun (WGS) entry which is preliminary data.</text>
</comment>
<keyword evidence="3" id="KW-0812">Transmembrane</keyword>
<evidence type="ECO:0000313" key="5">
    <source>
        <dbReference type="Proteomes" id="UP000314251"/>
    </source>
</evidence>
<dbReference type="NCBIfam" id="TIGR01300">
    <property type="entry name" value="CPA3_mnhG_phaG"/>
    <property type="match status" value="1"/>
</dbReference>
<dbReference type="EMBL" id="VDLY02000024">
    <property type="protein sequence ID" value="KAB8159532.1"/>
    <property type="molecule type" value="Genomic_DNA"/>
</dbReference>
<reference evidence="4" key="1">
    <citation type="submission" date="2019-10" db="EMBL/GenBank/DDBJ databases">
        <title>Nonomuraea sp. nov., isolated from Phyllanthus amarus.</title>
        <authorList>
            <person name="Klykleung N."/>
            <person name="Tanasupawat S."/>
        </authorList>
    </citation>
    <scope>NUCLEOTIDE SEQUENCE [LARGE SCALE GENOMIC DNA]</scope>
    <source>
        <strain evidence="4">3MP-10</strain>
    </source>
</reference>
<feature type="transmembrane region" description="Helical" evidence="3">
    <location>
        <begin position="12"/>
        <end position="31"/>
    </location>
</feature>
<protein>
    <submittedName>
        <fullName evidence="4">Na+/H+ antiporter subunit G</fullName>
    </submittedName>
</protein>
<proteinExistence type="inferred from homology"/>
<evidence type="ECO:0000256" key="3">
    <source>
        <dbReference type="SAM" id="Phobius"/>
    </source>
</evidence>
<feature type="region of interest" description="Disordered" evidence="2">
    <location>
        <begin position="111"/>
        <end position="141"/>
    </location>
</feature>
<dbReference type="OrthoDB" id="3214257at2"/>
<dbReference type="GO" id="GO:0015385">
    <property type="term" value="F:sodium:proton antiporter activity"/>
    <property type="evidence" value="ECO:0007669"/>
    <property type="project" value="TreeGrafter"/>
</dbReference>
<dbReference type="NCBIfam" id="NF009314">
    <property type="entry name" value="PRK12674.1-2"/>
    <property type="match status" value="1"/>
</dbReference>
<evidence type="ECO:0000313" key="4">
    <source>
        <dbReference type="EMBL" id="KAB8159532.1"/>
    </source>
</evidence>